<name>Q3A4W3_SYNC1</name>
<feature type="transmembrane region" description="Helical" evidence="5">
    <location>
        <begin position="45"/>
        <end position="72"/>
    </location>
</feature>
<dbReference type="Pfam" id="PF13564">
    <property type="entry name" value="DoxX_2"/>
    <property type="match status" value="1"/>
</dbReference>
<keyword evidence="2 5" id="KW-0812">Transmembrane</keyword>
<evidence type="ECO:0000313" key="7">
    <source>
        <dbReference type="Proteomes" id="UP000002534"/>
    </source>
</evidence>
<evidence type="ECO:0008006" key="8">
    <source>
        <dbReference type="Google" id="ProtNLM"/>
    </source>
</evidence>
<dbReference type="AlphaFoldDB" id="Q3A4W3"/>
<keyword evidence="3 5" id="KW-1133">Transmembrane helix</keyword>
<protein>
    <recommendedName>
        <fullName evidence="8">DoxX family protein</fullName>
    </recommendedName>
</protein>
<gene>
    <name evidence="6" type="ordered locus">Pcar_1345</name>
</gene>
<evidence type="ECO:0000256" key="5">
    <source>
        <dbReference type="SAM" id="Phobius"/>
    </source>
</evidence>
<dbReference type="EMBL" id="CP000142">
    <property type="protein sequence ID" value="ABA88594.2"/>
    <property type="molecule type" value="Genomic_DNA"/>
</dbReference>
<proteinExistence type="predicted"/>
<feature type="transmembrane region" description="Helical" evidence="5">
    <location>
        <begin position="78"/>
        <end position="95"/>
    </location>
</feature>
<dbReference type="Proteomes" id="UP000002534">
    <property type="component" value="Chromosome"/>
</dbReference>
<evidence type="ECO:0000313" key="6">
    <source>
        <dbReference type="EMBL" id="ABA88594.2"/>
    </source>
</evidence>
<evidence type="ECO:0000256" key="2">
    <source>
        <dbReference type="ARBA" id="ARBA00022692"/>
    </source>
</evidence>
<accession>Q3A4W3</accession>
<sequence>MDQLKVICQLIIALGIFNVWVLRFGKETVWRGGTAKNMREEFEAYGLPFVFMITIGLLKIMLAILLIVGIWVPAVTRFAAFGLAILMSGAVGMHLKINDPIKKSLPAMSMLALSLIVALG</sequence>
<dbReference type="KEGG" id="pca:Pcar_1345"/>
<evidence type="ECO:0000256" key="1">
    <source>
        <dbReference type="ARBA" id="ARBA00004141"/>
    </source>
</evidence>
<dbReference type="OrthoDB" id="3700080at2"/>
<keyword evidence="4 5" id="KW-0472">Membrane</keyword>
<reference evidence="6 7" key="2">
    <citation type="journal article" date="2012" name="BMC Genomics">
        <title>The genome of Pelobacter carbinolicus reveals surprising metabolic capabilities and physiological features.</title>
        <authorList>
            <person name="Aklujkar M."/>
            <person name="Haveman S.A."/>
            <person name="Didonato R.Jr."/>
            <person name="Chertkov O."/>
            <person name="Han C.S."/>
            <person name="Land M.L."/>
            <person name="Brown P."/>
            <person name="Lovley D.R."/>
        </authorList>
    </citation>
    <scope>NUCLEOTIDE SEQUENCE [LARGE SCALE GENOMIC DNA]</scope>
    <source>
        <strain evidence="7">DSM 2380 / NBRC 103641 / GraBd1</strain>
    </source>
</reference>
<dbReference type="HOGENOM" id="CLU_161205_0_0_7"/>
<dbReference type="GO" id="GO:0016020">
    <property type="term" value="C:membrane"/>
    <property type="evidence" value="ECO:0007669"/>
    <property type="project" value="UniProtKB-SubCell"/>
</dbReference>
<evidence type="ECO:0000256" key="3">
    <source>
        <dbReference type="ARBA" id="ARBA00022989"/>
    </source>
</evidence>
<comment type="subcellular location">
    <subcellularLocation>
        <location evidence="1">Membrane</location>
        <topology evidence="1">Multi-pass membrane protein</topology>
    </subcellularLocation>
</comment>
<organism evidence="6 7">
    <name type="scientific">Syntrophotalea carbinolica (strain DSM 2380 / NBRC 103641 / GraBd1)</name>
    <name type="common">Pelobacter carbinolicus</name>
    <dbReference type="NCBI Taxonomy" id="338963"/>
    <lineage>
        <taxon>Bacteria</taxon>
        <taxon>Pseudomonadati</taxon>
        <taxon>Thermodesulfobacteriota</taxon>
        <taxon>Desulfuromonadia</taxon>
        <taxon>Desulfuromonadales</taxon>
        <taxon>Syntrophotaleaceae</taxon>
        <taxon>Syntrophotalea</taxon>
    </lineage>
</organism>
<evidence type="ECO:0000256" key="4">
    <source>
        <dbReference type="ARBA" id="ARBA00023136"/>
    </source>
</evidence>
<dbReference type="RefSeq" id="WP_011341072.1">
    <property type="nucleotide sequence ID" value="NC_007498.2"/>
</dbReference>
<reference evidence="7" key="1">
    <citation type="submission" date="2005-10" db="EMBL/GenBank/DDBJ databases">
        <title>Complete sequence of Pelobacter carbinolicus DSM 2380.</title>
        <authorList>
            <person name="Copeland A."/>
            <person name="Lucas S."/>
            <person name="Lapidus A."/>
            <person name="Barry K."/>
            <person name="Detter J.C."/>
            <person name="Glavina T."/>
            <person name="Hammon N."/>
            <person name="Israni S."/>
            <person name="Pitluck S."/>
            <person name="Chertkov O."/>
            <person name="Schmutz J."/>
            <person name="Larimer F."/>
            <person name="Land M."/>
            <person name="Kyrpides N."/>
            <person name="Ivanova N."/>
            <person name="Richardson P."/>
        </authorList>
    </citation>
    <scope>NUCLEOTIDE SEQUENCE [LARGE SCALE GENOMIC DNA]</scope>
    <source>
        <strain evidence="7">DSM 2380 / NBRC 103641 / GraBd1</strain>
    </source>
</reference>
<feature type="transmembrane region" description="Helical" evidence="5">
    <location>
        <begin position="6"/>
        <end position="24"/>
    </location>
</feature>
<dbReference type="eggNOG" id="ENOG5032T0R">
    <property type="taxonomic scope" value="Bacteria"/>
</dbReference>
<dbReference type="InterPro" id="IPR032808">
    <property type="entry name" value="DoxX"/>
</dbReference>
<keyword evidence="7" id="KW-1185">Reference proteome</keyword>